<organism evidence="2 3">
    <name type="scientific">Syntrophus gentianae</name>
    <dbReference type="NCBI Taxonomy" id="43775"/>
    <lineage>
        <taxon>Bacteria</taxon>
        <taxon>Pseudomonadati</taxon>
        <taxon>Thermodesulfobacteriota</taxon>
        <taxon>Syntrophia</taxon>
        <taxon>Syntrophales</taxon>
        <taxon>Syntrophaceae</taxon>
        <taxon>Syntrophus</taxon>
    </lineage>
</organism>
<dbReference type="EMBL" id="FOBS01000018">
    <property type="protein sequence ID" value="SEM49587.1"/>
    <property type="molecule type" value="Genomic_DNA"/>
</dbReference>
<dbReference type="AlphaFoldDB" id="A0A1H7YWC6"/>
<protein>
    <recommendedName>
        <fullName evidence="4">SMODS and SLOG-associating 2TM effector domain-containing protein</fullName>
    </recommendedName>
</protein>
<keyword evidence="3" id="KW-1185">Reference proteome</keyword>
<reference evidence="2 3" key="1">
    <citation type="submission" date="2016-10" db="EMBL/GenBank/DDBJ databases">
        <authorList>
            <person name="de Groot N.N."/>
        </authorList>
    </citation>
    <scope>NUCLEOTIDE SEQUENCE [LARGE SCALE GENOMIC DNA]</scope>
    <source>
        <strain evidence="2 3">DSM 8423</strain>
    </source>
</reference>
<gene>
    <name evidence="2" type="ORF">SAMN04489760_11827</name>
</gene>
<proteinExistence type="predicted"/>
<dbReference type="RefSeq" id="WP_093883934.1">
    <property type="nucleotide sequence ID" value="NZ_FOBS01000018.1"/>
</dbReference>
<sequence>MTVSLFDSLKKEINERQEELSVLQIAIEKRAERFSDTAKWFRIVIIFLGAFVATRDVAKTYMGDGITVVLIYTGVGLIITVLTSMITAFRYESIAPDLKMLAVACNAYVLDIDGKLPMEGDARPLETLISEAQALISAQNQAINDIQTKAAALGVNIVRKARKLKLHGDQSEG</sequence>
<keyword evidence="1" id="KW-0812">Transmembrane</keyword>
<feature type="transmembrane region" description="Helical" evidence="1">
    <location>
        <begin position="70"/>
        <end position="91"/>
    </location>
</feature>
<keyword evidence="1" id="KW-0472">Membrane</keyword>
<name>A0A1H7YWC6_9BACT</name>
<evidence type="ECO:0008006" key="4">
    <source>
        <dbReference type="Google" id="ProtNLM"/>
    </source>
</evidence>
<feature type="transmembrane region" description="Helical" evidence="1">
    <location>
        <begin position="40"/>
        <end position="58"/>
    </location>
</feature>
<keyword evidence="1" id="KW-1133">Transmembrane helix</keyword>
<accession>A0A1H7YWC6</accession>
<evidence type="ECO:0000256" key="1">
    <source>
        <dbReference type="SAM" id="Phobius"/>
    </source>
</evidence>
<evidence type="ECO:0000313" key="3">
    <source>
        <dbReference type="Proteomes" id="UP000198744"/>
    </source>
</evidence>
<dbReference type="Proteomes" id="UP000198744">
    <property type="component" value="Unassembled WGS sequence"/>
</dbReference>
<evidence type="ECO:0000313" key="2">
    <source>
        <dbReference type="EMBL" id="SEM49587.1"/>
    </source>
</evidence>
<dbReference type="STRING" id="43775.SAMN04489760_11827"/>